<dbReference type="GO" id="GO:0003700">
    <property type="term" value="F:DNA-binding transcription factor activity"/>
    <property type="evidence" value="ECO:0007669"/>
    <property type="project" value="UniProtKB-UniRule"/>
</dbReference>
<accession>A0A7H1MKM4</accession>
<evidence type="ECO:0000256" key="2">
    <source>
        <dbReference type="ARBA" id="ARBA00008316"/>
    </source>
</evidence>
<dbReference type="PANTHER" id="PTHR34471:SF1">
    <property type="entry name" value="ARGININE REPRESSOR"/>
    <property type="match status" value="1"/>
</dbReference>
<name>A0A7H1MKM4_9LACO</name>
<comment type="subcellular location">
    <subcellularLocation>
        <location evidence="1 7">Cytoplasm</location>
    </subcellularLocation>
</comment>
<feature type="domain" description="Arginine repressor C-terminal" evidence="9">
    <location>
        <begin position="87"/>
        <end position="147"/>
    </location>
</feature>
<dbReference type="HAMAP" id="MF_00173">
    <property type="entry name" value="Arg_repressor"/>
    <property type="match status" value="1"/>
</dbReference>
<dbReference type="SUPFAM" id="SSF46785">
    <property type="entry name" value="Winged helix' DNA-binding domain"/>
    <property type="match status" value="1"/>
</dbReference>
<evidence type="ECO:0000256" key="5">
    <source>
        <dbReference type="ARBA" id="ARBA00023125"/>
    </source>
</evidence>
<dbReference type="Gene3D" id="1.10.10.10">
    <property type="entry name" value="Winged helix-like DNA-binding domain superfamily/Winged helix DNA-binding domain"/>
    <property type="match status" value="1"/>
</dbReference>
<evidence type="ECO:0000313" key="10">
    <source>
        <dbReference type="EMBL" id="QNT64010.1"/>
    </source>
</evidence>
<keyword evidence="6 7" id="KW-0804">Transcription</keyword>
<dbReference type="InterPro" id="IPR020900">
    <property type="entry name" value="Arg_repress_DNA-bd"/>
</dbReference>
<dbReference type="GO" id="GO:0006526">
    <property type="term" value="P:L-arginine biosynthetic process"/>
    <property type="evidence" value="ECO:0007669"/>
    <property type="project" value="UniProtKB-UniPathway"/>
</dbReference>
<feature type="domain" description="Arginine repressor DNA-binding" evidence="8">
    <location>
        <begin position="4"/>
        <end position="68"/>
    </location>
</feature>
<evidence type="ECO:0000259" key="8">
    <source>
        <dbReference type="Pfam" id="PF01316"/>
    </source>
</evidence>
<organism evidence="10 11">
    <name type="scientific">Weissella koreensis</name>
    <dbReference type="NCBI Taxonomy" id="165096"/>
    <lineage>
        <taxon>Bacteria</taxon>
        <taxon>Bacillati</taxon>
        <taxon>Bacillota</taxon>
        <taxon>Bacilli</taxon>
        <taxon>Lactobacillales</taxon>
        <taxon>Lactobacillaceae</taxon>
        <taxon>Weissella</taxon>
    </lineage>
</organism>
<dbReference type="InterPro" id="IPR036390">
    <property type="entry name" value="WH_DNA-bd_sf"/>
</dbReference>
<evidence type="ECO:0000256" key="4">
    <source>
        <dbReference type="ARBA" id="ARBA00023015"/>
    </source>
</evidence>
<keyword evidence="7" id="KW-0055">Arginine biosynthesis</keyword>
<dbReference type="GO" id="GO:0051259">
    <property type="term" value="P:protein complex oligomerization"/>
    <property type="evidence" value="ECO:0007669"/>
    <property type="project" value="InterPro"/>
</dbReference>
<gene>
    <name evidence="7" type="primary">argR</name>
    <name evidence="10" type="ORF">FY536_01405</name>
</gene>
<keyword evidence="11" id="KW-1185">Reference proteome</keyword>
<dbReference type="AlphaFoldDB" id="A0A7H1MKM4"/>
<sequence length="152" mass="16864">MALKKKARQALILDILNHQVIDSQEDLMKALERMGYEVTQATISRDIKELRVVRRADKHGQNRYQVLLENVETTPNLVIEGVKTMATGATQVEFMISVKTTPGSGNRLAALIDANQIDEVVSTIAGHDTIHVLCKSKAASDSLINKLITWIE</sequence>
<keyword evidence="3 7" id="KW-0963">Cytoplasm</keyword>
<keyword evidence="4 7" id="KW-0805">Transcription regulation</keyword>
<evidence type="ECO:0000256" key="7">
    <source>
        <dbReference type="HAMAP-Rule" id="MF_00173"/>
    </source>
</evidence>
<keyword evidence="5 7" id="KW-0238">DNA-binding</keyword>
<keyword evidence="7" id="KW-0028">Amino-acid biosynthesis</keyword>
<dbReference type="Gene3D" id="3.30.1360.40">
    <property type="match status" value="1"/>
</dbReference>
<dbReference type="InterPro" id="IPR036388">
    <property type="entry name" value="WH-like_DNA-bd_sf"/>
</dbReference>
<reference evidence="10 11" key="1">
    <citation type="submission" date="2019-08" db="EMBL/GenBank/DDBJ databases">
        <authorList>
            <person name="Chang H.C."/>
            <person name="Mun S.Y."/>
        </authorList>
    </citation>
    <scope>NUCLEOTIDE SEQUENCE [LARGE SCALE GENOMIC DNA]</scope>
    <source>
        <strain evidence="10 11">SK</strain>
    </source>
</reference>
<evidence type="ECO:0000256" key="1">
    <source>
        <dbReference type="ARBA" id="ARBA00004496"/>
    </source>
</evidence>
<evidence type="ECO:0000256" key="3">
    <source>
        <dbReference type="ARBA" id="ARBA00022490"/>
    </source>
</evidence>
<dbReference type="Pfam" id="PF02863">
    <property type="entry name" value="Arg_repressor_C"/>
    <property type="match status" value="1"/>
</dbReference>
<dbReference type="Pfam" id="PF01316">
    <property type="entry name" value="Arg_repressor"/>
    <property type="match status" value="1"/>
</dbReference>
<protein>
    <recommendedName>
        <fullName evidence="7">Arginine repressor</fullName>
    </recommendedName>
</protein>
<comment type="function">
    <text evidence="7">Regulates arginine biosynthesis genes.</text>
</comment>
<evidence type="ECO:0000259" key="9">
    <source>
        <dbReference type="Pfam" id="PF02863"/>
    </source>
</evidence>
<dbReference type="GO" id="GO:0005737">
    <property type="term" value="C:cytoplasm"/>
    <property type="evidence" value="ECO:0007669"/>
    <property type="project" value="UniProtKB-SubCell"/>
</dbReference>
<keyword evidence="7" id="KW-0678">Repressor</keyword>
<dbReference type="PANTHER" id="PTHR34471">
    <property type="entry name" value="ARGININE REPRESSOR"/>
    <property type="match status" value="1"/>
</dbReference>
<dbReference type="PRINTS" id="PR01467">
    <property type="entry name" value="ARGREPRESSOR"/>
</dbReference>
<dbReference type="InterPro" id="IPR020899">
    <property type="entry name" value="Arg_repress_C"/>
</dbReference>
<dbReference type="Proteomes" id="UP000516446">
    <property type="component" value="Chromosome"/>
</dbReference>
<dbReference type="InterPro" id="IPR001669">
    <property type="entry name" value="Arg_repress"/>
</dbReference>
<dbReference type="InterPro" id="IPR036251">
    <property type="entry name" value="Arg_repress_C_sf"/>
</dbReference>
<comment type="similarity">
    <text evidence="2 7">Belongs to the ArgR family.</text>
</comment>
<dbReference type="GO" id="GO:1900079">
    <property type="term" value="P:regulation of arginine biosynthetic process"/>
    <property type="evidence" value="ECO:0007669"/>
    <property type="project" value="UniProtKB-UniRule"/>
</dbReference>
<evidence type="ECO:0000256" key="6">
    <source>
        <dbReference type="ARBA" id="ARBA00023163"/>
    </source>
</evidence>
<dbReference type="UniPathway" id="UPA00068"/>
<proteinExistence type="inferred from homology"/>
<dbReference type="EMBL" id="CP043431">
    <property type="protein sequence ID" value="QNT64010.1"/>
    <property type="molecule type" value="Genomic_DNA"/>
</dbReference>
<dbReference type="SUPFAM" id="SSF55252">
    <property type="entry name" value="C-terminal domain of arginine repressor"/>
    <property type="match status" value="1"/>
</dbReference>
<dbReference type="GO" id="GO:0003677">
    <property type="term" value="F:DNA binding"/>
    <property type="evidence" value="ECO:0007669"/>
    <property type="project" value="UniProtKB-KW"/>
</dbReference>
<dbReference type="GO" id="GO:0034618">
    <property type="term" value="F:arginine binding"/>
    <property type="evidence" value="ECO:0007669"/>
    <property type="project" value="InterPro"/>
</dbReference>
<dbReference type="OMA" id="ECTQATI"/>
<evidence type="ECO:0000313" key="11">
    <source>
        <dbReference type="Proteomes" id="UP000516446"/>
    </source>
</evidence>
<dbReference type="RefSeq" id="WP_013989219.1">
    <property type="nucleotide sequence ID" value="NZ_CP026847.1"/>
</dbReference>
<comment type="pathway">
    <text evidence="7">Amino-acid biosynthesis; L-arginine biosynthesis [regulation].</text>
</comment>